<gene>
    <name evidence="10" type="primary">atpC</name>
    <name evidence="13" type="ORF">E4O86_16330</name>
</gene>
<comment type="similarity">
    <text evidence="3 10 11">Belongs to the ATPase epsilon chain family.</text>
</comment>
<organism evidence="13 14">
    <name type="scientific">Propylenella binzhouense</name>
    <dbReference type="NCBI Taxonomy" id="2555902"/>
    <lineage>
        <taxon>Bacteria</taxon>
        <taxon>Pseudomonadati</taxon>
        <taxon>Pseudomonadota</taxon>
        <taxon>Alphaproteobacteria</taxon>
        <taxon>Hyphomicrobiales</taxon>
        <taxon>Propylenellaceae</taxon>
        <taxon>Propylenella</taxon>
    </lineage>
</organism>
<comment type="subcellular location">
    <subcellularLocation>
        <location evidence="10">Cell membrane</location>
        <topology evidence="10">Peripheral membrane protein</topology>
    </subcellularLocation>
    <subcellularLocation>
        <location evidence="2">Endomembrane system</location>
        <topology evidence="2">Peripheral membrane protein</topology>
    </subcellularLocation>
</comment>
<dbReference type="GO" id="GO:0045259">
    <property type="term" value="C:proton-transporting ATP synthase complex"/>
    <property type="evidence" value="ECO:0007669"/>
    <property type="project" value="UniProtKB-KW"/>
</dbReference>
<protein>
    <recommendedName>
        <fullName evidence="10">ATP synthase epsilon chain</fullName>
    </recommendedName>
    <alternativeName>
        <fullName evidence="10">ATP synthase F1 sector epsilon subunit</fullName>
    </alternativeName>
    <alternativeName>
        <fullName evidence="10">F-ATPase epsilon subunit</fullName>
    </alternativeName>
</protein>
<dbReference type="EMBL" id="SPKJ01000067">
    <property type="protein sequence ID" value="MYZ49280.1"/>
    <property type="molecule type" value="Genomic_DNA"/>
</dbReference>
<evidence type="ECO:0000256" key="11">
    <source>
        <dbReference type="RuleBase" id="RU003656"/>
    </source>
</evidence>
<dbReference type="PANTHER" id="PTHR13822:SF10">
    <property type="entry name" value="ATP SYNTHASE EPSILON CHAIN, CHLOROPLASTIC"/>
    <property type="match status" value="1"/>
</dbReference>
<evidence type="ECO:0000256" key="5">
    <source>
        <dbReference type="ARBA" id="ARBA00022781"/>
    </source>
</evidence>
<dbReference type="GO" id="GO:0012505">
    <property type="term" value="C:endomembrane system"/>
    <property type="evidence" value="ECO:0007669"/>
    <property type="project" value="UniProtKB-SubCell"/>
</dbReference>
<feature type="domain" description="ATP synthase F1 complex delta/epsilon subunit N-terminal" evidence="12">
    <location>
        <begin position="5"/>
        <end position="84"/>
    </location>
</feature>
<evidence type="ECO:0000256" key="7">
    <source>
        <dbReference type="ARBA" id="ARBA00023136"/>
    </source>
</evidence>
<evidence type="ECO:0000256" key="10">
    <source>
        <dbReference type="HAMAP-Rule" id="MF_00530"/>
    </source>
</evidence>
<proteinExistence type="inferred from homology"/>
<evidence type="ECO:0000313" key="14">
    <source>
        <dbReference type="Proteomes" id="UP000773614"/>
    </source>
</evidence>
<keyword evidence="9 10" id="KW-0066">ATP synthesis</keyword>
<comment type="caution">
    <text evidence="13">The sequence shown here is derived from an EMBL/GenBank/DDBJ whole genome shotgun (WGS) entry which is preliminary data.</text>
</comment>
<dbReference type="HAMAP" id="MF_00530">
    <property type="entry name" value="ATP_synth_epsil_bac"/>
    <property type="match status" value="1"/>
</dbReference>
<comment type="function">
    <text evidence="1 10">Produces ATP from ADP in the presence of a proton gradient across the membrane.</text>
</comment>
<accession>A0A964WUX3</accession>
<sequence length="136" mass="14938">MAGPLHFDLVSPERLLISEEVAQVVVPGVEGYFTVLADHAPFMTIMKPGVVEITGIGGDVRRIFVRGGFADVSGSALTVLAEYAVRVEELNAEMIAKQVRDAEEDLVDFGEDHVRRAAAEKHLNDLRDVQRWIIPA</sequence>
<dbReference type="Pfam" id="PF02823">
    <property type="entry name" value="ATP-synt_DE_N"/>
    <property type="match status" value="1"/>
</dbReference>
<keyword evidence="6 10" id="KW-0406">Ion transport</keyword>
<dbReference type="Gene3D" id="2.60.15.10">
    <property type="entry name" value="F0F1 ATP synthase delta/epsilon subunit, N-terminal"/>
    <property type="match status" value="1"/>
</dbReference>
<dbReference type="GO" id="GO:0005524">
    <property type="term" value="F:ATP binding"/>
    <property type="evidence" value="ECO:0007669"/>
    <property type="project" value="UniProtKB-UniRule"/>
</dbReference>
<keyword evidence="14" id="KW-1185">Reference proteome</keyword>
<evidence type="ECO:0000256" key="2">
    <source>
        <dbReference type="ARBA" id="ARBA00004184"/>
    </source>
</evidence>
<dbReference type="AlphaFoldDB" id="A0A964WUX3"/>
<evidence type="ECO:0000313" key="13">
    <source>
        <dbReference type="EMBL" id="MYZ49280.1"/>
    </source>
</evidence>
<evidence type="ECO:0000256" key="1">
    <source>
        <dbReference type="ARBA" id="ARBA00003543"/>
    </source>
</evidence>
<evidence type="ECO:0000256" key="3">
    <source>
        <dbReference type="ARBA" id="ARBA00005712"/>
    </source>
</evidence>
<reference evidence="13" key="1">
    <citation type="submission" date="2019-03" db="EMBL/GenBank/DDBJ databases">
        <title>Afifella sp. nov., isolated from activated sludge.</title>
        <authorList>
            <person name="Li Q."/>
            <person name="Liu Y."/>
        </authorList>
    </citation>
    <scope>NUCLEOTIDE SEQUENCE</scope>
    <source>
        <strain evidence="13">L72</strain>
    </source>
</reference>
<dbReference type="InterPro" id="IPR036771">
    <property type="entry name" value="ATPsynth_dsu/esu_N"/>
</dbReference>
<keyword evidence="7 10" id="KW-0472">Membrane</keyword>
<dbReference type="OrthoDB" id="9799969at2"/>
<name>A0A964WUX3_9HYPH</name>
<keyword evidence="10" id="KW-1003">Cell membrane</keyword>
<dbReference type="NCBIfam" id="TIGR01216">
    <property type="entry name" value="ATP_synt_epsi"/>
    <property type="match status" value="1"/>
</dbReference>
<keyword evidence="8 10" id="KW-0139">CF(1)</keyword>
<evidence type="ECO:0000256" key="6">
    <source>
        <dbReference type="ARBA" id="ARBA00023065"/>
    </source>
</evidence>
<dbReference type="SUPFAM" id="SSF51344">
    <property type="entry name" value="Epsilon subunit of F1F0-ATP synthase N-terminal domain"/>
    <property type="match status" value="1"/>
</dbReference>
<dbReference type="InterPro" id="IPR020546">
    <property type="entry name" value="ATP_synth_F1_dsu/esu_N"/>
</dbReference>
<dbReference type="GO" id="GO:0005886">
    <property type="term" value="C:plasma membrane"/>
    <property type="evidence" value="ECO:0007669"/>
    <property type="project" value="UniProtKB-SubCell"/>
</dbReference>
<dbReference type="RefSeq" id="WP_161141622.1">
    <property type="nucleotide sequence ID" value="NZ_SPKJ01000067.1"/>
</dbReference>
<dbReference type="PANTHER" id="PTHR13822">
    <property type="entry name" value="ATP SYNTHASE DELTA/EPSILON CHAIN"/>
    <property type="match status" value="1"/>
</dbReference>
<evidence type="ECO:0000256" key="8">
    <source>
        <dbReference type="ARBA" id="ARBA00023196"/>
    </source>
</evidence>
<dbReference type="Proteomes" id="UP000773614">
    <property type="component" value="Unassembled WGS sequence"/>
</dbReference>
<keyword evidence="5 10" id="KW-0375">Hydrogen ion transport</keyword>
<evidence type="ECO:0000259" key="12">
    <source>
        <dbReference type="Pfam" id="PF02823"/>
    </source>
</evidence>
<keyword evidence="4 10" id="KW-0813">Transport</keyword>
<dbReference type="GO" id="GO:0046933">
    <property type="term" value="F:proton-transporting ATP synthase activity, rotational mechanism"/>
    <property type="evidence" value="ECO:0007669"/>
    <property type="project" value="UniProtKB-UniRule"/>
</dbReference>
<comment type="subunit">
    <text evidence="10 11">F-type ATPases have 2 components, CF(1) - the catalytic core - and CF(0) - the membrane proton channel. CF(1) has five subunits: alpha(3), beta(3), gamma(1), delta(1), epsilon(1). CF(0) has three main subunits: a, b and c.</text>
</comment>
<evidence type="ECO:0000256" key="4">
    <source>
        <dbReference type="ARBA" id="ARBA00022448"/>
    </source>
</evidence>
<dbReference type="CDD" id="cd12152">
    <property type="entry name" value="F1-ATPase_delta"/>
    <property type="match status" value="1"/>
</dbReference>
<dbReference type="InterPro" id="IPR001469">
    <property type="entry name" value="ATP_synth_F1_dsu/esu"/>
</dbReference>
<evidence type="ECO:0000256" key="9">
    <source>
        <dbReference type="ARBA" id="ARBA00023310"/>
    </source>
</evidence>
<dbReference type="NCBIfam" id="NF001851">
    <property type="entry name" value="PRK00571.2-4"/>
    <property type="match status" value="1"/>
</dbReference>